<proteinExistence type="predicted"/>
<protein>
    <submittedName>
        <fullName evidence="1">Uncharacterized protein</fullName>
    </submittedName>
</protein>
<keyword evidence="2" id="KW-1185">Reference proteome</keyword>
<reference evidence="1 2" key="1">
    <citation type="submission" date="2018-11" db="EMBL/GenBank/DDBJ databases">
        <authorList>
            <consortium name="Pathogen Informatics"/>
        </authorList>
    </citation>
    <scope>NUCLEOTIDE SEQUENCE [LARGE SCALE GENOMIC DNA]</scope>
</reference>
<dbReference type="Proteomes" id="UP000270094">
    <property type="component" value="Unassembled WGS sequence"/>
</dbReference>
<evidence type="ECO:0000313" key="1">
    <source>
        <dbReference type="EMBL" id="VDM79669.1"/>
    </source>
</evidence>
<gene>
    <name evidence="1" type="ORF">SVUK_LOCUS14667</name>
</gene>
<dbReference type="EMBL" id="UYYB01105932">
    <property type="protein sequence ID" value="VDM79669.1"/>
    <property type="molecule type" value="Genomic_DNA"/>
</dbReference>
<sequence>MPIGSGFLTTMPSQRVLRTFWLSALKLCNYYNANIISIMLFDVVRID</sequence>
<organism evidence="1 2">
    <name type="scientific">Strongylus vulgaris</name>
    <name type="common">Blood worm</name>
    <dbReference type="NCBI Taxonomy" id="40348"/>
    <lineage>
        <taxon>Eukaryota</taxon>
        <taxon>Metazoa</taxon>
        <taxon>Ecdysozoa</taxon>
        <taxon>Nematoda</taxon>
        <taxon>Chromadorea</taxon>
        <taxon>Rhabditida</taxon>
        <taxon>Rhabditina</taxon>
        <taxon>Rhabditomorpha</taxon>
        <taxon>Strongyloidea</taxon>
        <taxon>Strongylidae</taxon>
        <taxon>Strongylus</taxon>
    </lineage>
</organism>
<evidence type="ECO:0000313" key="2">
    <source>
        <dbReference type="Proteomes" id="UP000270094"/>
    </source>
</evidence>
<dbReference type="AlphaFoldDB" id="A0A3P7JIP9"/>
<accession>A0A3P7JIP9</accession>
<name>A0A3P7JIP9_STRVU</name>